<evidence type="ECO:0000256" key="1">
    <source>
        <dbReference type="ARBA" id="ARBA00003732"/>
    </source>
</evidence>
<feature type="domain" description="AN1-type" evidence="7">
    <location>
        <begin position="70"/>
        <end position="116"/>
    </location>
</feature>
<dbReference type="InterPro" id="IPR050652">
    <property type="entry name" value="AN1_A20_ZnFinger"/>
</dbReference>
<feature type="domain" description="A20-type" evidence="6">
    <location>
        <begin position="12"/>
        <end position="46"/>
    </location>
</feature>
<sequence>MTMKQREEVDQSETPQLCKAGCGFFGNPKTQNYCSICFKVVLQKETSKQTVISVNVVDTIPLKDHRSVEVKTKNRCHVCNKRVGLIGFGCRCGQSFCGLHRMPEEHACKFDFKAAGRAVLEKENPVCVADKLETRI</sequence>
<reference evidence="8 10" key="1">
    <citation type="journal article" date="2017" name="Nature">
        <title>The sunflower genome provides insights into oil metabolism, flowering and Asterid evolution.</title>
        <authorList>
            <person name="Badouin H."/>
            <person name="Gouzy J."/>
            <person name="Grassa C.J."/>
            <person name="Murat F."/>
            <person name="Staton S.E."/>
            <person name="Cottret L."/>
            <person name="Lelandais-Briere C."/>
            <person name="Owens G.L."/>
            <person name="Carrere S."/>
            <person name="Mayjonade B."/>
            <person name="Legrand L."/>
            <person name="Gill N."/>
            <person name="Kane N.C."/>
            <person name="Bowers J.E."/>
            <person name="Hubner S."/>
            <person name="Bellec A."/>
            <person name="Berard A."/>
            <person name="Berges H."/>
            <person name="Blanchet N."/>
            <person name="Boniface M.C."/>
            <person name="Brunel D."/>
            <person name="Catrice O."/>
            <person name="Chaidir N."/>
            <person name="Claudel C."/>
            <person name="Donnadieu C."/>
            <person name="Faraut T."/>
            <person name="Fievet G."/>
            <person name="Helmstetter N."/>
            <person name="King M."/>
            <person name="Knapp S.J."/>
            <person name="Lai Z."/>
            <person name="Le Paslier M.C."/>
            <person name="Lippi Y."/>
            <person name="Lorenzon L."/>
            <person name="Mandel J.R."/>
            <person name="Marage G."/>
            <person name="Marchand G."/>
            <person name="Marquand E."/>
            <person name="Bret-Mestries E."/>
            <person name="Morien E."/>
            <person name="Nambeesan S."/>
            <person name="Nguyen T."/>
            <person name="Pegot-Espagnet P."/>
            <person name="Pouilly N."/>
            <person name="Raftis F."/>
            <person name="Sallet E."/>
            <person name="Schiex T."/>
            <person name="Thomas J."/>
            <person name="Vandecasteele C."/>
            <person name="Vares D."/>
            <person name="Vear F."/>
            <person name="Vautrin S."/>
            <person name="Crespi M."/>
            <person name="Mangin B."/>
            <person name="Burke J.M."/>
            <person name="Salse J."/>
            <person name="Munos S."/>
            <person name="Vincourt P."/>
            <person name="Rieseberg L.H."/>
            <person name="Langlade N.B."/>
        </authorList>
    </citation>
    <scope>NUCLEOTIDE SEQUENCE [LARGE SCALE GENOMIC DNA]</scope>
    <source>
        <strain evidence="10">cv. SF193</strain>
        <tissue evidence="8">Leaves</tissue>
    </source>
</reference>
<dbReference type="InterPro" id="IPR000058">
    <property type="entry name" value="Znf_AN1"/>
</dbReference>
<dbReference type="SUPFAM" id="SSF118310">
    <property type="entry name" value="AN1-like Zinc finger"/>
    <property type="match status" value="1"/>
</dbReference>
<comment type="function">
    <text evidence="1">May be involved in environmental stress response.</text>
</comment>
<protein>
    <submittedName>
        <fullName evidence="9">Putative zinc finger, AN1-type, Zinc finger, A20-type</fullName>
    </submittedName>
    <submittedName>
        <fullName evidence="8">Transcription regulator A20-like family</fullName>
    </submittedName>
</protein>
<dbReference type="OrthoDB" id="428577at2759"/>
<dbReference type="PANTHER" id="PTHR10634">
    <property type="entry name" value="AN1-TYPE ZINC FINGER PROTEIN"/>
    <property type="match status" value="1"/>
</dbReference>
<accession>A0A251SQV7</accession>
<dbReference type="AlphaFoldDB" id="A0A251SQV7"/>
<evidence type="ECO:0000256" key="3">
    <source>
        <dbReference type="ARBA" id="ARBA00022771"/>
    </source>
</evidence>
<evidence type="ECO:0000313" key="8">
    <source>
        <dbReference type="EMBL" id="KAF5771299.1"/>
    </source>
</evidence>
<evidence type="ECO:0000313" key="9">
    <source>
        <dbReference type="EMBL" id="OTF99910.1"/>
    </source>
</evidence>
<dbReference type="EMBL" id="CM007903">
    <property type="protein sequence ID" value="OTF99910.1"/>
    <property type="molecule type" value="Genomic_DNA"/>
</dbReference>
<reference evidence="9" key="2">
    <citation type="submission" date="2017-02" db="EMBL/GenBank/DDBJ databases">
        <title>Sunflower complete genome.</title>
        <authorList>
            <person name="Langlade N."/>
            <person name="Munos S."/>
        </authorList>
    </citation>
    <scope>NUCLEOTIDE SEQUENCE [LARGE SCALE GENOMIC DNA]</scope>
    <source>
        <tissue evidence="9">Leaves</tissue>
    </source>
</reference>
<dbReference type="GO" id="GO:0008270">
    <property type="term" value="F:zinc ion binding"/>
    <property type="evidence" value="ECO:0007669"/>
    <property type="project" value="UniProtKB-KW"/>
</dbReference>
<dbReference type="GO" id="GO:0003677">
    <property type="term" value="F:DNA binding"/>
    <property type="evidence" value="ECO:0007669"/>
    <property type="project" value="InterPro"/>
</dbReference>
<dbReference type="EMBL" id="MNCJ02000329">
    <property type="protein sequence ID" value="KAF5771299.1"/>
    <property type="molecule type" value="Genomic_DNA"/>
</dbReference>
<keyword evidence="2" id="KW-0479">Metal-binding</keyword>
<evidence type="ECO:0000256" key="2">
    <source>
        <dbReference type="ARBA" id="ARBA00022723"/>
    </source>
</evidence>
<dbReference type="InterPro" id="IPR035896">
    <property type="entry name" value="AN1-like_Znf"/>
</dbReference>
<proteinExistence type="predicted"/>
<dbReference type="Gene3D" id="1.20.5.4770">
    <property type="match status" value="1"/>
</dbReference>
<evidence type="ECO:0000256" key="5">
    <source>
        <dbReference type="PROSITE-ProRule" id="PRU00449"/>
    </source>
</evidence>
<organism evidence="9 10">
    <name type="scientific">Helianthus annuus</name>
    <name type="common">Common sunflower</name>
    <dbReference type="NCBI Taxonomy" id="4232"/>
    <lineage>
        <taxon>Eukaryota</taxon>
        <taxon>Viridiplantae</taxon>
        <taxon>Streptophyta</taxon>
        <taxon>Embryophyta</taxon>
        <taxon>Tracheophyta</taxon>
        <taxon>Spermatophyta</taxon>
        <taxon>Magnoliopsida</taxon>
        <taxon>eudicotyledons</taxon>
        <taxon>Gunneridae</taxon>
        <taxon>Pentapetalae</taxon>
        <taxon>asterids</taxon>
        <taxon>campanulids</taxon>
        <taxon>Asterales</taxon>
        <taxon>Asteraceae</taxon>
        <taxon>Asteroideae</taxon>
        <taxon>Heliantheae alliance</taxon>
        <taxon>Heliantheae</taxon>
        <taxon>Helianthus</taxon>
    </lineage>
</organism>
<dbReference type="SUPFAM" id="SSF57716">
    <property type="entry name" value="Glucocorticoid receptor-like (DNA-binding domain)"/>
    <property type="match status" value="1"/>
</dbReference>
<dbReference type="PANTHER" id="PTHR10634:SF124">
    <property type="entry name" value="ZINC FINGER A20 AND AN1 DOMAIN-CONTAINING STRESS-ASSOCIATED PROTEIN 8-RELATED"/>
    <property type="match status" value="1"/>
</dbReference>
<dbReference type="PROSITE" id="PS51039">
    <property type="entry name" value="ZF_AN1"/>
    <property type="match status" value="1"/>
</dbReference>
<dbReference type="Gramene" id="mRNA:HanXRQr2_Chr14g0669051">
    <property type="protein sequence ID" value="CDS:HanXRQr2_Chr14g0669051.1"/>
    <property type="gene ID" value="HanXRQr2_Chr14g0669051"/>
</dbReference>
<dbReference type="STRING" id="4232.A0A251SQV7"/>
<dbReference type="Pfam" id="PF01754">
    <property type="entry name" value="zf-A20"/>
    <property type="match status" value="1"/>
</dbReference>
<dbReference type="InParanoid" id="A0A251SQV7"/>
<dbReference type="SMART" id="SM00259">
    <property type="entry name" value="ZnF_A20"/>
    <property type="match status" value="1"/>
</dbReference>
<name>A0A251SQV7_HELAN</name>
<dbReference type="PROSITE" id="PS51036">
    <property type="entry name" value="ZF_A20"/>
    <property type="match status" value="1"/>
</dbReference>
<dbReference type="InterPro" id="IPR002653">
    <property type="entry name" value="Znf_A20"/>
</dbReference>
<dbReference type="FunFam" id="4.10.1110.10:FF:000001">
    <property type="entry name" value="Zinc finger AN1-type containing 6"/>
    <property type="match status" value="1"/>
</dbReference>
<evidence type="ECO:0000256" key="4">
    <source>
        <dbReference type="ARBA" id="ARBA00022833"/>
    </source>
</evidence>
<keyword evidence="10" id="KW-1185">Reference proteome</keyword>
<evidence type="ECO:0000313" key="10">
    <source>
        <dbReference type="Proteomes" id="UP000215914"/>
    </source>
</evidence>
<evidence type="ECO:0000259" key="7">
    <source>
        <dbReference type="PROSITE" id="PS51039"/>
    </source>
</evidence>
<keyword evidence="3 5" id="KW-0863">Zinc-finger</keyword>
<dbReference type="OMA" id="CYKTISQ"/>
<evidence type="ECO:0000259" key="6">
    <source>
        <dbReference type="PROSITE" id="PS51036"/>
    </source>
</evidence>
<reference evidence="8" key="3">
    <citation type="submission" date="2020-06" db="EMBL/GenBank/DDBJ databases">
        <title>Helianthus annuus Genome sequencing and assembly Release 2.</title>
        <authorList>
            <person name="Gouzy J."/>
            <person name="Langlade N."/>
            <person name="Munos S."/>
        </authorList>
    </citation>
    <scope>NUCLEOTIDE SEQUENCE</scope>
    <source>
        <tissue evidence="8">Leaves</tissue>
    </source>
</reference>
<dbReference type="Pfam" id="PF01428">
    <property type="entry name" value="zf-AN1"/>
    <property type="match status" value="1"/>
</dbReference>
<keyword evidence="4" id="KW-0862">Zinc</keyword>
<dbReference type="Proteomes" id="UP000215914">
    <property type="component" value="Chromosome 14"/>
</dbReference>
<gene>
    <name evidence="9" type="ORF">HannXRQ_Chr14g0461761</name>
    <name evidence="8" type="ORF">HanXRQr2_Chr14g0669051</name>
</gene>
<dbReference type="SMART" id="SM00154">
    <property type="entry name" value="ZnF_AN1"/>
    <property type="match status" value="1"/>
</dbReference>
<dbReference type="Gene3D" id="4.10.1110.10">
    <property type="entry name" value="AN1-like Zinc finger"/>
    <property type="match status" value="1"/>
</dbReference>